<proteinExistence type="predicted"/>
<accession>A0ACD3AG35</accession>
<name>A0ACD3AG35_9AGAR</name>
<evidence type="ECO:0000313" key="2">
    <source>
        <dbReference type="Proteomes" id="UP000308600"/>
    </source>
</evidence>
<keyword evidence="2" id="KW-1185">Reference proteome</keyword>
<organism evidence="1 2">
    <name type="scientific">Pluteus cervinus</name>
    <dbReference type="NCBI Taxonomy" id="181527"/>
    <lineage>
        <taxon>Eukaryota</taxon>
        <taxon>Fungi</taxon>
        <taxon>Dikarya</taxon>
        <taxon>Basidiomycota</taxon>
        <taxon>Agaricomycotina</taxon>
        <taxon>Agaricomycetes</taxon>
        <taxon>Agaricomycetidae</taxon>
        <taxon>Agaricales</taxon>
        <taxon>Pluteineae</taxon>
        <taxon>Pluteaceae</taxon>
        <taxon>Pluteus</taxon>
    </lineage>
</organism>
<evidence type="ECO:0000313" key="1">
    <source>
        <dbReference type="EMBL" id="TFK64400.1"/>
    </source>
</evidence>
<sequence>MFSKLLVALVSLSAALPALASPTGYAPTTGDDGYGLPDVYTPDVDSPTTDYPPVDSYNVGSVTGDYADPYPVYDDSHNDDNTHTPTPEAGSNQCNTGTVQCCNTVQDAHSTSVQQVATGNNIDLGSVTGLVGLTCNPVSAIGVSGNSCSSQPVCCTGNNFSGLIVVGCSPININA</sequence>
<dbReference type="EMBL" id="ML208476">
    <property type="protein sequence ID" value="TFK64400.1"/>
    <property type="molecule type" value="Genomic_DNA"/>
</dbReference>
<protein>
    <submittedName>
        <fullName evidence="1">Hydrophobin-domain-containing protein</fullName>
    </submittedName>
</protein>
<gene>
    <name evidence="1" type="ORF">BDN72DRAFT_774651</name>
</gene>
<dbReference type="Proteomes" id="UP000308600">
    <property type="component" value="Unassembled WGS sequence"/>
</dbReference>
<reference evidence="1 2" key="1">
    <citation type="journal article" date="2019" name="Nat. Ecol. Evol.">
        <title>Megaphylogeny resolves global patterns of mushroom evolution.</title>
        <authorList>
            <person name="Varga T."/>
            <person name="Krizsan K."/>
            <person name="Foldi C."/>
            <person name="Dima B."/>
            <person name="Sanchez-Garcia M."/>
            <person name="Sanchez-Ramirez S."/>
            <person name="Szollosi G.J."/>
            <person name="Szarkandi J.G."/>
            <person name="Papp V."/>
            <person name="Albert L."/>
            <person name="Andreopoulos W."/>
            <person name="Angelini C."/>
            <person name="Antonin V."/>
            <person name="Barry K.W."/>
            <person name="Bougher N.L."/>
            <person name="Buchanan P."/>
            <person name="Buyck B."/>
            <person name="Bense V."/>
            <person name="Catcheside P."/>
            <person name="Chovatia M."/>
            <person name="Cooper J."/>
            <person name="Damon W."/>
            <person name="Desjardin D."/>
            <person name="Finy P."/>
            <person name="Geml J."/>
            <person name="Haridas S."/>
            <person name="Hughes K."/>
            <person name="Justo A."/>
            <person name="Karasinski D."/>
            <person name="Kautmanova I."/>
            <person name="Kiss B."/>
            <person name="Kocsube S."/>
            <person name="Kotiranta H."/>
            <person name="LaButti K.M."/>
            <person name="Lechner B.E."/>
            <person name="Liimatainen K."/>
            <person name="Lipzen A."/>
            <person name="Lukacs Z."/>
            <person name="Mihaltcheva S."/>
            <person name="Morgado L.N."/>
            <person name="Niskanen T."/>
            <person name="Noordeloos M.E."/>
            <person name="Ohm R.A."/>
            <person name="Ortiz-Santana B."/>
            <person name="Ovrebo C."/>
            <person name="Racz N."/>
            <person name="Riley R."/>
            <person name="Savchenko A."/>
            <person name="Shiryaev A."/>
            <person name="Soop K."/>
            <person name="Spirin V."/>
            <person name="Szebenyi C."/>
            <person name="Tomsovsky M."/>
            <person name="Tulloss R.E."/>
            <person name="Uehling J."/>
            <person name="Grigoriev I.V."/>
            <person name="Vagvolgyi C."/>
            <person name="Papp T."/>
            <person name="Martin F.M."/>
            <person name="Miettinen O."/>
            <person name="Hibbett D.S."/>
            <person name="Nagy L.G."/>
        </authorList>
    </citation>
    <scope>NUCLEOTIDE SEQUENCE [LARGE SCALE GENOMIC DNA]</scope>
    <source>
        <strain evidence="1 2">NL-1719</strain>
    </source>
</reference>